<keyword evidence="1" id="KW-0812">Transmembrane</keyword>
<name>A0A3E4JUA6_PHOVU</name>
<evidence type="ECO:0000313" key="3">
    <source>
        <dbReference type="Proteomes" id="UP000260640"/>
    </source>
</evidence>
<accession>A0A3E4JUA6</accession>
<evidence type="ECO:0000256" key="1">
    <source>
        <dbReference type="SAM" id="Phobius"/>
    </source>
</evidence>
<feature type="transmembrane region" description="Helical" evidence="1">
    <location>
        <begin position="51"/>
        <end position="72"/>
    </location>
</feature>
<dbReference type="EMBL" id="QSPP01000007">
    <property type="protein sequence ID" value="RGJ90951.1"/>
    <property type="molecule type" value="Genomic_DNA"/>
</dbReference>
<protein>
    <submittedName>
        <fullName evidence="2">Uncharacterized protein</fullName>
    </submittedName>
</protein>
<keyword evidence="1" id="KW-1133">Transmembrane helix</keyword>
<reference evidence="2 3" key="1">
    <citation type="submission" date="2018-08" db="EMBL/GenBank/DDBJ databases">
        <title>A genome reference for cultivated species of the human gut microbiota.</title>
        <authorList>
            <person name="Zou Y."/>
            <person name="Xue W."/>
            <person name="Luo G."/>
        </authorList>
    </citation>
    <scope>NUCLEOTIDE SEQUENCE [LARGE SCALE GENOMIC DNA]</scope>
    <source>
        <strain evidence="2 3">TM05-16</strain>
    </source>
</reference>
<dbReference type="AlphaFoldDB" id="A0A3E4JUA6"/>
<organism evidence="2 3">
    <name type="scientific">Phocaeicola vulgatus</name>
    <name type="common">Bacteroides vulgatus</name>
    <dbReference type="NCBI Taxonomy" id="821"/>
    <lineage>
        <taxon>Bacteria</taxon>
        <taxon>Pseudomonadati</taxon>
        <taxon>Bacteroidota</taxon>
        <taxon>Bacteroidia</taxon>
        <taxon>Bacteroidales</taxon>
        <taxon>Bacteroidaceae</taxon>
        <taxon>Phocaeicola</taxon>
    </lineage>
</organism>
<comment type="caution">
    <text evidence="2">The sequence shown here is derived from an EMBL/GenBank/DDBJ whole genome shotgun (WGS) entry which is preliminary data.</text>
</comment>
<sequence length="75" mass="8508">MIIKSFSYVVMIKLCSRTSCLKICYYAAKVQLFVFIHNASLFETAKMYCEAAIYSIEAIIGIPLFIIILSTLTDK</sequence>
<gene>
    <name evidence="2" type="ORF">DXD46_04565</name>
</gene>
<keyword evidence="1" id="KW-0472">Membrane</keyword>
<evidence type="ECO:0000313" key="2">
    <source>
        <dbReference type="EMBL" id="RGJ90951.1"/>
    </source>
</evidence>
<proteinExistence type="predicted"/>
<dbReference type="Proteomes" id="UP000260640">
    <property type="component" value="Unassembled WGS sequence"/>
</dbReference>